<dbReference type="STRING" id="1921803.NIES593_22860"/>
<dbReference type="PROSITE" id="PS51462">
    <property type="entry name" value="NUDIX"/>
    <property type="match status" value="1"/>
</dbReference>
<evidence type="ECO:0000259" key="6">
    <source>
        <dbReference type="PROSITE" id="PS51462"/>
    </source>
</evidence>
<dbReference type="OrthoDB" id="161692at2"/>
<evidence type="ECO:0000256" key="3">
    <source>
        <dbReference type="ARBA" id="ARBA00022723"/>
    </source>
</evidence>
<gene>
    <name evidence="7" type="ORF">NIES593_22860</name>
</gene>
<keyword evidence="8" id="KW-1185">Reference proteome</keyword>
<reference evidence="7 8" key="1">
    <citation type="submission" date="2016-11" db="EMBL/GenBank/DDBJ databases">
        <title>Draft Genome Sequences of Nine Cyanobacterial Strains from Diverse Habitats.</title>
        <authorList>
            <person name="Zhu T."/>
            <person name="Hou S."/>
            <person name="Lu X."/>
            <person name="Hess W.R."/>
        </authorList>
    </citation>
    <scope>NUCLEOTIDE SEQUENCE [LARGE SCALE GENOMIC DNA]</scope>
    <source>
        <strain evidence="7 8">NIES-593</strain>
    </source>
</reference>
<dbReference type="SUPFAM" id="SSF55811">
    <property type="entry name" value="Nudix"/>
    <property type="match status" value="1"/>
</dbReference>
<evidence type="ECO:0000256" key="2">
    <source>
        <dbReference type="ARBA" id="ARBA00005582"/>
    </source>
</evidence>
<dbReference type="InterPro" id="IPR000086">
    <property type="entry name" value="NUDIX_hydrolase_dom"/>
</dbReference>
<dbReference type="Proteomes" id="UP000186868">
    <property type="component" value="Unassembled WGS sequence"/>
</dbReference>
<proteinExistence type="inferred from homology"/>
<evidence type="ECO:0000256" key="4">
    <source>
        <dbReference type="ARBA" id="ARBA00022801"/>
    </source>
</evidence>
<comment type="similarity">
    <text evidence="2">Belongs to the Nudix hydrolase family.</text>
</comment>
<dbReference type="RefSeq" id="WP_073601762.1">
    <property type="nucleotide sequence ID" value="NZ_MRCB01000059.1"/>
</dbReference>
<keyword evidence="4 7" id="KW-0378">Hydrolase</keyword>
<dbReference type="Pfam" id="PF00293">
    <property type="entry name" value="NUDIX"/>
    <property type="match status" value="1"/>
</dbReference>
<dbReference type="AlphaFoldDB" id="A0A1U7H6Z8"/>
<keyword evidence="5" id="KW-0460">Magnesium</keyword>
<dbReference type="InterPro" id="IPR015797">
    <property type="entry name" value="NUDIX_hydrolase-like_dom_sf"/>
</dbReference>
<evidence type="ECO:0000313" key="7">
    <source>
        <dbReference type="EMBL" id="OKH17721.1"/>
    </source>
</evidence>
<feature type="domain" description="Nudix hydrolase" evidence="6">
    <location>
        <begin position="5"/>
        <end position="131"/>
    </location>
</feature>
<protein>
    <submittedName>
        <fullName evidence="7">NUDIX hydrolase</fullName>
    </submittedName>
</protein>
<keyword evidence="3" id="KW-0479">Metal-binding</keyword>
<organism evidence="7 8">
    <name type="scientific">Hydrococcus rivularis NIES-593</name>
    <dbReference type="NCBI Taxonomy" id="1921803"/>
    <lineage>
        <taxon>Bacteria</taxon>
        <taxon>Bacillati</taxon>
        <taxon>Cyanobacteriota</taxon>
        <taxon>Cyanophyceae</taxon>
        <taxon>Pleurocapsales</taxon>
        <taxon>Hydrococcaceae</taxon>
        <taxon>Hydrococcus</taxon>
    </lineage>
</organism>
<comment type="caution">
    <text evidence="7">The sequence shown here is derived from an EMBL/GenBank/DDBJ whole genome shotgun (WGS) entry which is preliminary data.</text>
</comment>
<evidence type="ECO:0000313" key="8">
    <source>
        <dbReference type="Proteomes" id="UP000186868"/>
    </source>
</evidence>
<dbReference type="Gene3D" id="3.90.79.10">
    <property type="entry name" value="Nucleoside Triphosphate Pyrophosphohydrolase"/>
    <property type="match status" value="1"/>
</dbReference>
<evidence type="ECO:0000256" key="5">
    <source>
        <dbReference type="ARBA" id="ARBA00022842"/>
    </source>
</evidence>
<dbReference type="PANTHER" id="PTHR43758">
    <property type="entry name" value="7,8-DIHYDRO-8-OXOGUANINE TRIPHOSPHATASE"/>
    <property type="match status" value="1"/>
</dbReference>
<dbReference type="GO" id="GO:0046872">
    <property type="term" value="F:metal ion binding"/>
    <property type="evidence" value="ECO:0007669"/>
    <property type="project" value="UniProtKB-KW"/>
</dbReference>
<dbReference type="CDD" id="cd18882">
    <property type="entry name" value="NUDIX_Hydrolase"/>
    <property type="match status" value="1"/>
</dbReference>
<name>A0A1U7H6Z8_9CYAN</name>
<evidence type="ECO:0000256" key="1">
    <source>
        <dbReference type="ARBA" id="ARBA00001946"/>
    </source>
</evidence>
<sequence>MITHRPVDVALAILYRDGKFLMQLRDDKLGIPYPGHWGLFGGHLEPGESPEEGLKREILEEIEYAVARPIAFGCYSDPKVIRHVYHAPLTVPLACLALREGWDFALLPPEAIRQGGYYSAKAMEIRPLGEIHQRILLDFFQAEL</sequence>
<dbReference type="GO" id="GO:0016818">
    <property type="term" value="F:hydrolase activity, acting on acid anhydrides, in phosphorus-containing anhydrides"/>
    <property type="evidence" value="ECO:0007669"/>
    <property type="project" value="TreeGrafter"/>
</dbReference>
<comment type="cofactor">
    <cofactor evidence="1">
        <name>Mg(2+)</name>
        <dbReference type="ChEBI" id="CHEBI:18420"/>
    </cofactor>
</comment>
<dbReference type="PANTHER" id="PTHR43758:SF8">
    <property type="entry name" value="8-OXO-DGTP DIPHOSPHATASE YTKD-RELATED"/>
    <property type="match status" value="1"/>
</dbReference>
<accession>A0A1U7H6Z8</accession>
<dbReference type="EMBL" id="MRCB01000059">
    <property type="protein sequence ID" value="OKH17721.1"/>
    <property type="molecule type" value="Genomic_DNA"/>
</dbReference>
<dbReference type="GO" id="GO:0005737">
    <property type="term" value="C:cytoplasm"/>
    <property type="evidence" value="ECO:0007669"/>
    <property type="project" value="TreeGrafter"/>
</dbReference>